<name>A0A0E0EVS9_9ORYZ</name>
<accession>A0A0E0EVS9</accession>
<proteinExistence type="predicted"/>
<organism evidence="1">
    <name type="scientific">Oryza meridionalis</name>
    <dbReference type="NCBI Taxonomy" id="40149"/>
    <lineage>
        <taxon>Eukaryota</taxon>
        <taxon>Viridiplantae</taxon>
        <taxon>Streptophyta</taxon>
        <taxon>Embryophyta</taxon>
        <taxon>Tracheophyta</taxon>
        <taxon>Spermatophyta</taxon>
        <taxon>Magnoliopsida</taxon>
        <taxon>Liliopsida</taxon>
        <taxon>Poales</taxon>
        <taxon>Poaceae</taxon>
        <taxon>BOP clade</taxon>
        <taxon>Oryzoideae</taxon>
        <taxon>Oryzeae</taxon>
        <taxon>Oryzinae</taxon>
        <taxon>Oryza</taxon>
    </lineage>
</organism>
<keyword evidence="2" id="KW-1185">Reference proteome</keyword>
<dbReference type="Gramene" id="OMERI10G01910.1">
    <property type="protein sequence ID" value="OMERI10G01910.1"/>
    <property type="gene ID" value="OMERI10G01910"/>
</dbReference>
<dbReference type="Proteomes" id="UP000008021">
    <property type="component" value="Chromosome 10"/>
</dbReference>
<dbReference type="AlphaFoldDB" id="A0A0E0EVS9"/>
<dbReference type="EnsemblPlants" id="OMERI10G01910.1">
    <property type="protein sequence ID" value="OMERI10G01910.1"/>
    <property type="gene ID" value="OMERI10G01910"/>
</dbReference>
<sequence>MLGIFKFYPGSMELKNVCEATQDMEIVHPYMSFYVPTRNSHTAAGNSDDHWFPLLPMVKIIGIAEEGDVVFLWTLSGIIKFCSGSMELNKKVCEATKDMEIDFLHRTLPVISSAPPPLLPPLTVAVAVTVMEEAFKALKRTKDLLATFSHLEAILPPFNNCPDPSHVLAIALHSLKTTPNSIAVSLAMALHLVGSSSFNLPFSHWPLLFFTLPPLSRSPWPSTSSGLPPTTSRFHIGLFFFSRSLHLLSLLLPSKDVVAFEEEGDHYAKVLRGGGRKRRVLGGGIEDELRPVAVRWYGAGMNMVLPYATEPPAFFHTFSNVGTLKPPSPLHCMFLACRGAKKHCGRQPRIVASMHRKDESTPATTACLNALECRRRARRVVLPD</sequence>
<evidence type="ECO:0000313" key="1">
    <source>
        <dbReference type="EnsemblPlants" id="OMERI10G01910.1"/>
    </source>
</evidence>
<reference evidence="1" key="1">
    <citation type="submission" date="2015-04" db="UniProtKB">
        <authorList>
            <consortium name="EnsemblPlants"/>
        </authorList>
    </citation>
    <scope>IDENTIFICATION</scope>
</reference>
<protein>
    <submittedName>
        <fullName evidence="1">Uncharacterized protein</fullName>
    </submittedName>
</protein>
<reference evidence="1" key="2">
    <citation type="submission" date="2018-05" db="EMBL/GenBank/DDBJ databases">
        <title>OmerRS3 (Oryza meridionalis Reference Sequence Version 3).</title>
        <authorList>
            <person name="Zhang J."/>
            <person name="Kudrna D."/>
            <person name="Lee S."/>
            <person name="Talag J."/>
            <person name="Welchert J."/>
            <person name="Wing R.A."/>
        </authorList>
    </citation>
    <scope>NUCLEOTIDE SEQUENCE [LARGE SCALE GENOMIC DNA]</scope>
    <source>
        <strain evidence="1">cv. OR44</strain>
    </source>
</reference>
<evidence type="ECO:0000313" key="2">
    <source>
        <dbReference type="Proteomes" id="UP000008021"/>
    </source>
</evidence>
<dbReference type="STRING" id="40149.A0A0E0EVS9"/>
<dbReference type="HOGENOM" id="CLU_720376_0_0_1"/>